<reference evidence="2" key="1">
    <citation type="journal article" date="2019" name="Int. J. Syst. Evol. Microbiol.">
        <title>The Global Catalogue of Microorganisms (GCM) 10K type strain sequencing project: providing services to taxonomists for standard genome sequencing and annotation.</title>
        <authorList>
            <consortium name="The Broad Institute Genomics Platform"/>
            <consortium name="The Broad Institute Genome Sequencing Center for Infectious Disease"/>
            <person name="Wu L."/>
            <person name="Ma J."/>
        </authorList>
    </citation>
    <scope>NUCLEOTIDE SEQUENCE [LARGE SCALE GENOMIC DNA]</scope>
    <source>
        <strain evidence="2">CGMCC 4.7466</strain>
    </source>
</reference>
<gene>
    <name evidence="1" type="ORF">ACFPFU_24550</name>
</gene>
<organism evidence="1 2">
    <name type="scientific">Negadavirga shengliensis</name>
    <dbReference type="NCBI Taxonomy" id="1389218"/>
    <lineage>
        <taxon>Bacteria</taxon>
        <taxon>Pseudomonadati</taxon>
        <taxon>Bacteroidota</taxon>
        <taxon>Cytophagia</taxon>
        <taxon>Cytophagales</taxon>
        <taxon>Cyclobacteriaceae</taxon>
        <taxon>Negadavirga</taxon>
    </lineage>
</organism>
<evidence type="ECO:0000313" key="2">
    <source>
        <dbReference type="Proteomes" id="UP001595818"/>
    </source>
</evidence>
<evidence type="ECO:0000313" key="1">
    <source>
        <dbReference type="EMBL" id="MFC4874897.1"/>
    </source>
</evidence>
<sequence>MSLSLRGAVSDDRGSVIGLSSEAMGGTKSMYVRLRHNELIDFDPYIVVGSG</sequence>
<protein>
    <submittedName>
        <fullName evidence="1">Uncharacterized protein</fullName>
    </submittedName>
</protein>
<dbReference type="Proteomes" id="UP001595818">
    <property type="component" value="Unassembled WGS sequence"/>
</dbReference>
<comment type="caution">
    <text evidence="1">The sequence shown here is derived from an EMBL/GenBank/DDBJ whole genome shotgun (WGS) entry which is preliminary data.</text>
</comment>
<proteinExistence type="predicted"/>
<dbReference type="EMBL" id="JBHSJJ010000024">
    <property type="protein sequence ID" value="MFC4874897.1"/>
    <property type="molecule type" value="Genomic_DNA"/>
</dbReference>
<accession>A0ABV9T831</accession>
<name>A0ABV9T831_9BACT</name>
<keyword evidence="2" id="KW-1185">Reference proteome</keyword>